<dbReference type="InterPro" id="IPR011711">
    <property type="entry name" value="GntR_C"/>
</dbReference>
<dbReference type="PRINTS" id="PR00035">
    <property type="entry name" value="HTHGNTR"/>
</dbReference>
<keyword evidence="2" id="KW-0238">DNA-binding</keyword>
<dbReference type="PANTHER" id="PTHR43537:SF45">
    <property type="entry name" value="GNTR FAMILY REGULATORY PROTEIN"/>
    <property type="match status" value="1"/>
</dbReference>
<evidence type="ECO:0000313" key="5">
    <source>
        <dbReference type="EMBL" id="UPL18767.1"/>
    </source>
</evidence>
<dbReference type="Gene3D" id="1.20.120.530">
    <property type="entry name" value="GntR ligand-binding domain-like"/>
    <property type="match status" value="1"/>
</dbReference>
<feature type="domain" description="HTH gntR-type" evidence="4">
    <location>
        <begin position="10"/>
        <end position="77"/>
    </location>
</feature>
<evidence type="ECO:0000256" key="1">
    <source>
        <dbReference type="ARBA" id="ARBA00023015"/>
    </source>
</evidence>
<name>A0ABY4J189_9MICO</name>
<protein>
    <submittedName>
        <fullName evidence="5">GntR family transcriptional regulator</fullName>
    </submittedName>
</protein>
<dbReference type="InterPro" id="IPR036388">
    <property type="entry name" value="WH-like_DNA-bd_sf"/>
</dbReference>
<dbReference type="Pfam" id="PF00392">
    <property type="entry name" value="GntR"/>
    <property type="match status" value="1"/>
</dbReference>
<dbReference type="SUPFAM" id="SSF46785">
    <property type="entry name" value="Winged helix' DNA-binding domain"/>
    <property type="match status" value="1"/>
</dbReference>
<dbReference type="InterPro" id="IPR036390">
    <property type="entry name" value="WH_DNA-bd_sf"/>
</dbReference>
<reference evidence="5 6" key="1">
    <citation type="submission" date="2021-06" db="EMBL/GenBank/DDBJ databases">
        <title>Genome-based taxonomic framework of Microbacterium strains isolated from marine environment, the description of four new species and reclassification of four preexisting species.</title>
        <authorList>
            <person name="Lee S.D."/>
            <person name="Kim S.-M."/>
            <person name="Byeon Y.-S."/>
            <person name="Yang H.L."/>
            <person name="Kim I.S."/>
        </authorList>
    </citation>
    <scope>NUCLEOTIDE SEQUENCE [LARGE SCALE GENOMIC DNA]</scope>
    <source>
        <strain evidence="5 6">KSW4-10</strain>
    </source>
</reference>
<evidence type="ECO:0000259" key="4">
    <source>
        <dbReference type="PROSITE" id="PS50949"/>
    </source>
</evidence>
<dbReference type="Proteomes" id="UP000830631">
    <property type="component" value="Chromosome"/>
</dbReference>
<dbReference type="SUPFAM" id="SSF48008">
    <property type="entry name" value="GntR ligand-binding domain-like"/>
    <property type="match status" value="1"/>
</dbReference>
<dbReference type="Gene3D" id="1.10.10.10">
    <property type="entry name" value="Winged helix-like DNA-binding domain superfamily/Winged helix DNA-binding domain"/>
    <property type="match status" value="1"/>
</dbReference>
<keyword evidence="6" id="KW-1185">Reference proteome</keyword>
<organism evidence="5 6">
    <name type="scientific">Microbacterium aurugineum</name>
    <dbReference type="NCBI Taxonomy" id="2851642"/>
    <lineage>
        <taxon>Bacteria</taxon>
        <taxon>Bacillati</taxon>
        <taxon>Actinomycetota</taxon>
        <taxon>Actinomycetes</taxon>
        <taxon>Micrococcales</taxon>
        <taxon>Microbacteriaceae</taxon>
        <taxon>Microbacterium</taxon>
    </lineage>
</organism>
<gene>
    <name evidence="5" type="ORF">KV397_13865</name>
</gene>
<evidence type="ECO:0000256" key="2">
    <source>
        <dbReference type="ARBA" id="ARBA00023125"/>
    </source>
</evidence>
<dbReference type="RefSeq" id="WP_131494386.1">
    <property type="nucleotide sequence ID" value="NZ_CP078078.1"/>
</dbReference>
<dbReference type="EMBL" id="CP078078">
    <property type="protein sequence ID" value="UPL18767.1"/>
    <property type="molecule type" value="Genomic_DNA"/>
</dbReference>
<accession>A0ABY4J189</accession>
<evidence type="ECO:0000313" key="6">
    <source>
        <dbReference type="Proteomes" id="UP000830631"/>
    </source>
</evidence>
<proteinExistence type="predicted"/>
<dbReference type="Pfam" id="PF07729">
    <property type="entry name" value="FCD"/>
    <property type="match status" value="1"/>
</dbReference>
<dbReference type="SMART" id="SM00895">
    <property type="entry name" value="FCD"/>
    <property type="match status" value="1"/>
</dbReference>
<dbReference type="CDD" id="cd07377">
    <property type="entry name" value="WHTH_GntR"/>
    <property type="match status" value="1"/>
</dbReference>
<dbReference type="PROSITE" id="PS50949">
    <property type="entry name" value="HTH_GNTR"/>
    <property type="match status" value="1"/>
</dbReference>
<dbReference type="PANTHER" id="PTHR43537">
    <property type="entry name" value="TRANSCRIPTIONAL REGULATOR, GNTR FAMILY"/>
    <property type="match status" value="1"/>
</dbReference>
<dbReference type="InterPro" id="IPR008920">
    <property type="entry name" value="TF_FadR/GntR_C"/>
</dbReference>
<dbReference type="InterPro" id="IPR000524">
    <property type="entry name" value="Tscrpt_reg_HTH_GntR"/>
</dbReference>
<keyword evidence="3" id="KW-0804">Transcription</keyword>
<sequence length="221" mass="24503">MAGAVGGNGELESVRVTRILRDDIVLGRRAPGSRLVERDIAAELNVSRLPVREAIRTLVAEGVVVARPRTWAVVREFTRRDIQDFAEVREAIETLIFVFAAERHDEAGIVRMRGAYERELAAAEADDAEAARIAAAEFHEIAVELAGNEMFGELIAVFLTRLRWLFGQHDDLLAMADEHRIILETMTARDTAALRRIIPAHLASGQAAAERRLARSSDLMV</sequence>
<keyword evidence="1" id="KW-0805">Transcription regulation</keyword>
<evidence type="ECO:0000256" key="3">
    <source>
        <dbReference type="ARBA" id="ARBA00023163"/>
    </source>
</evidence>
<dbReference type="SMART" id="SM00345">
    <property type="entry name" value="HTH_GNTR"/>
    <property type="match status" value="1"/>
</dbReference>